<evidence type="ECO:0008006" key="15">
    <source>
        <dbReference type="Google" id="ProtNLM"/>
    </source>
</evidence>
<evidence type="ECO:0000256" key="2">
    <source>
        <dbReference type="ARBA" id="ARBA00004479"/>
    </source>
</evidence>
<keyword evidence="6" id="KW-0812">Transmembrane</keyword>
<dbReference type="InterPro" id="IPR032675">
    <property type="entry name" value="LRR_dom_sf"/>
</dbReference>
<proteinExistence type="inferred from homology"/>
<keyword evidence="4" id="KW-1003">Cell membrane</keyword>
<evidence type="ECO:0000256" key="1">
    <source>
        <dbReference type="ARBA" id="ARBA00004236"/>
    </source>
</evidence>
<dbReference type="AlphaFoldDB" id="A0A2H5QAK1"/>
<evidence type="ECO:0000256" key="12">
    <source>
        <dbReference type="ARBA" id="ARBA00023180"/>
    </source>
</evidence>
<comment type="subcellular location">
    <subcellularLocation>
        <location evidence="1">Cell membrane</location>
    </subcellularLocation>
    <subcellularLocation>
        <location evidence="2">Membrane</location>
        <topology evidence="2">Single-pass type I membrane protein</topology>
    </subcellularLocation>
</comment>
<accession>A0A2H5QAK1</accession>
<dbReference type="Proteomes" id="UP000236630">
    <property type="component" value="Unassembled WGS sequence"/>
</dbReference>
<name>A0A2H5QAK1_CITUN</name>
<evidence type="ECO:0000256" key="11">
    <source>
        <dbReference type="ARBA" id="ARBA00023170"/>
    </source>
</evidence>
<evidence type="ECO:0000256" key="4">
    <source>
        <dbReference type="ARBA" id="ARBA00022475"/>
    </source>
</evidence>
<gene>
    <name evidence="13" type="ORF">CUMW_211830</name>
</gene>
<keyword evidence="7" id="KW-0732">Signal</keyword>
<evidence type="ECO:0000256" key="10">
    <source>
        <dbReference type="ARBA" id="ARBA00023136"/>
    </source>
</evidence>
<dbReference type="Pfam" id="PF00560">
    <property type="entry name" value="LRR_1"/>
    <property type="match status" value="2"/>
</dbReference>
<evidence type="ECO:0000313" key="14">
    <source>
        <dbReference type="Proteomes" id="UP000236630"/>
    </source>
</evidence>
<keyword evidence="12" id="KW-0325">Glycoprotein</keyword>
<evidence type="ECO:0000256" key="8">
    <source>
        <dbReference type="ARBA" id="ARBA00022737"/>
    </source>
</evidence>
<organism evidence="13 14">
    <name type="scientific">Citrus unshiu</name>
    <name type="common">Satsuma mandarin</name>
    <name type="synonym">Citrus nobilis var. unshiu</name>
    <dbReference type="NCBI Taxonomy" id="55188"/>
    <lineage>
        <taxon>Eukaryota</taxon>
        <taxon>Viridiplantae</taxon>
        <taxon>Streptophyta</taxon>
        <taxon>Embryophyta</taxon>
        <taxon>Tracheophyta</taxon>
        <taxon>Spermatophyta</taxon>
        <taxon>Magnoliopsida</taxon>
        <taxon>eudicotyledons</taxon>
        <taxon>Gunneridae</taxon>
        <taxon>Pentapetalae</taxon>
        <taxon>rosids</taxon>
        <taxon>malvids</taxon>
        <taxon>Sapindales</taxon>
        <taxon>Rutaceae</taxon>
        <taxon>Aurantioideae</taxon>
        <taxon>Citrus</taxon>
    </lineage>
</organism>
<evidence type="ECO:0000256" key="9">
    <source>
        <dbReference type="ARBA" id="ARBA00022989"/>
    </source>
</evidence>
<protein>
    <recommendedName>
        <fullName evidence="15">Leucine-rich repeat-containing N-terminal plant-type domain-containing protein</fullName>
    </recommendedName>
</protein>
<keyword evidence="5" id="KW-0433">Leucine-rich repeat</keyword>
<comment type="caution">
    <text evidence="13">The sequence shown here is derived from an EMBL/GenBank/DDBJ whole genome shotgun (WGS) entry which is preliminary data.</text>
</comment>
<evidence type="ECO:0000256" key="6">
    <source>
        <dbReference type="ARBA" id="ARBA00022692"/>
    </source>
</evidence>
<keyword evidence="14" id="KW-1185">Reference proteome</keyword>
<reference evidence="13 14" key="1">
    <citation type="journal article" date="2017" name="Front. Genet.">
        <title>Draft sequencing of the heterozygous diploid genome of Satsuma (Citrus unshiu Marc.) using a hybrid assembly approach.</title>
        <authorList>
            <person name="Shimizu T."/>
            <person name="Tanizawa Y."/>
            <person name="Mochizuki T."/>
            <person name="Nagasaki H."/>
            <person name="Yoshioka T."/>
            <person name="Toyoda A."/>
            <person name="Fujiyama A."/>
            <person name="Kaminuma E."/>
            <person name="Nakamura Y."/>
        </authorList>
    </citation>
    <scope>NUCLEOTIDE SEQUENCE [LARGE SCALE GENOMIC DNA]</scope>
    <source>
        <strain evidence="14">cv. Miyagawa wase</strain>
    </source>
</reference>
<dbReference type="PANTHER" id="PTHR48062">
    <property type="entry name" value="RECEPTOR-LIKE PROTEIN 14"/>
    <property type="match status" value="1"/>
</dbReference>
<dbReference type="GO" id="GO:0005886">
    <property type="term" value="C:plasma membrane"/>
    <property type="evidence" value="ECO:0007669"/>
    <property type="project" value="UniProtKB-SubCell"/>
</dbReference>
<keyword evidence="10" id="KW-0472">Membrane</keyword>
<evidence type="ECO:0000256" key="5">
    <source>
        <dbReference type="ARBA" id="ARBA00022614"/>
    </source>
</evidence>
<dbReference type="SUPFAM" id="SSF52047">
    <property type="entry name" value="RNI-like"/>
    <property type="match status" value="1"/>
</dbReference>
<comment type="similarity">
    <text evidence="3">Belongs to the RLP family.</text>
</comment>
<dbReference type="FunFam" id="3.80.10.10:FF:000041">
    <property type="entry name" value="LRR receptor-like serine/threonine-protein kinase ERECTA"/>
    <property type="match status" value="1"/>
</dbReference>
<sequence length="370" mass="41573">MNGEFPNWLLENNTKLRQLSLVNDSLAGPFRLPIHSHKQLRLLDVSNNNFQGRIPLEIGDILPSLKVFNISMNALDSSIPSSFGNMNFLQILDLSNNQLIGEIPEHLAMGCFNLQFLALSNNSLEGHMFSRNFNLTNLRWLLLEGNHFVGEIPQSLSKCSSLEGLYLNNNSFSDLSYNRLNGSIPDLVDGLSQLSHLILAHNNLEVKNIAYTYQGRVVSYLSGLDLSCNKLICHISPQIGNLTRIQTLNLSHNDLIGTIPSTFSNLKHIESLDLSYNQLNGKIPPQLVELNTLVVFSVAHNNLSRKIPEWTAQFATFSESSYEGNHFLCRLPLPICRSPVTMPEASTTNEENDNLIDMDNFFIIFTTSYH</sequence>
<dbReference type="Pfam" id="PF13855">
    <property type="entry name" value="LRR_8"/>
    <property type="match status" value="2"/>
</dbReference>
<keyword evidence="9" id="KW-1133">Transmembrane helix</keyword>
<dbReference type="InterPro" id="IPR001611">
    <property type="entry name" value="Leu-rich_rpt"/>
</dbReference>
<dbReference type="FunFam" id="3.80.10.10:FF:000383">
    <property type="entry name" value="Leucine-rich repeat receptor protein kinase EMS1"/>
    <property type="match status" value="1"/>
</dbReference>
<dbReference type="EMBL" id="BDQV01000278">
    <property type="protein sequence ID" value="GAY61669.1"/>
    <property type="molecule type" value="Genomic_DNA"/>
</dbReference>
<keyword evidence="11" id="KW-0675">Receptor</keyword>
<dbReference type="InterPro" id="IPR003591">
    <property type="entry name" value="Leu-rich_rpt_typical-subtyp"/>
</dbReference>
<dbReference type="PANTHER" id="PTHR48062:SF21">
    <property type="entry name" value="RECEPTOR-LIKE PROTEIN 12"/>
    <property type="match status" value="1"/>
</dbReference>
<evidence type="ECO:0000313" key="13">
    <source>
        <dbReference type="EMBL" id="GAY61669.1"/>
    </source>
</evidence>
<keyword evidence="8" id="KW-0677">Repeat</keyword>
<evidence type="ECO:0000256" key="3">
    <source>
        <dbReference type="ARBA" id="ARBA00009592"/>
    </source>
</evidence>
<dbReference type="SMART" id="SM00369">
    <property type="entry name" value="LRR_TYP"/>
    <property type="match status" value="6"/>
</dbReference>
<dbReference type="STRING" id="55188.A0A2H5QAK1"/>
<evidence type="ECO:0000256" key="7">
    <source>
        <dbReference type="ARBA" id="ARBA00022729"/>
    </source>
</evidence>
<dbReference type="PRINTS" id="PR00019">
    <property type="entry name" value="LEURICHRPT"/>
</dbReference>
<dbReference type="InterPro" id="IPR051502">
    <property type="entry name" value="RLP_Defense_Trigger"/>
</dbReference>
<dbReference type="Gene3D" id="3.80.10.10">
    <property type="entry name" value="Ribonuclease Inhibitor"/>
    <property type="match status" value="1"/>
</dbReference>